<evidence type="ECO:0000259" key="2">
    <source>
        <dbReference type="PROSITE" id="PS50106"/>
    </source>
</evidence>
<feature type="domain" description="PDZ" evidence="2">
    <location>
        <begin position="97"/>
        <end position="163"/>
    </location>
</feature>
<dbReference type="AlphaFoldDB" id="A0AAN0ITX0"/>
<feature type="region of interest" description="Disordered" evidence="1">
    <location>
        <begin position="1"/>
        <end position="77"/>
    </location>
</feature>
<dbReference type="InterPro" id="IPR036034">
    <property type="entry name" value="PDZ_sf"/>
</dbReference>
<dbReference type="EnsemblMetazoa" id="XM_011410744.2">
    <property type="protein sequence ID" value="XP_011409046.2"/>
    <property type="gene ID" value="LOC105315962"/>
</dbReference>
<reference evidence="3" key="2">
    <citation type="submission" date="2024-06" db="UniProtKB">
        <authorList>
            <consortium name="EnsemblMetazoa"/>
        </authorList>
    </citation>
    <scope>IDENTIFICATION</scope>
</reference>
<sequence length="163" mass="17713">MISSEQGSENRNSDISFESSSASDQYMSGGSTSPQENDDEYIAMQSAVDPEYLQMQAPSEPTYISPADPPTFGQQQSYSDITIEELTDPNGRFIKRSVDIVSDPVGYGFVIRGSRPVYVHTVDPSGPAASIGLQVGENKEREREGDGVFKVGGRAKGRQEISH</sequence>
<feature type="compositionally biased region" description="Basic and acidic residues" evidence="1">
    <location>
        <begin position="137"/>
        <end position="147"/>
    </location>
</feature>
<dbReference type="PROSITE" id="PS50106">
    <property type="entry name" value="PDZ"/>
    <property type="match status" value="1"/>
</dbReference>
<dbReference type="SUPFAM" id="SSF50156">
    <property type="entry name" value="PDZ domain-like"/>
    <property type="match status" value="1"/>
</dbReference>
<feature type="compositionally biased region" description="Polar residues" evidence="1">
    <location>
        <begin position="24"/>
        <end position="35"/>
    </location>
</feature>
<evidence type="ECO:0000313" key="4">
    <source>
        <dbReference type="Proteomes" id="UP000007879"/>
    </source>
</evidence>
<name>A0AAN0ITX0_AMPQE</name>
<dbReference type="Proteomes" id="UP000007879">
    <property type="component" value="Unassembled WGS sequence"/>
</dbReference>
<organism evidence="3 4">
    <name type="scientific">Amphimedon queenslandica</name>
    <name type="common">Sponge</name>
    <dbReference type="NCBI Taxonomy" id="400682"/>
    <lineage>
        <taxon>Eukaryota</taxon>
        <taxon>Metazoa</taxon>
        <taxon>Porifera</taxon>
        <taxon>Demospongiae</taxon>
        <taxon>Heteroscleromorpha</taxon>
        <taxon>Haplosclerida</taxon>
        <taxon>Niphatidae</taxon>
        <taxon>Amphimedon</taxon>
    </lineage>
</organism>
<feature type="compositionally biased region" description="Low complexity" evidence="1">
    <location>
        <begin position="13"/>
        <end position="23"/>
    </location>
</feature>
<dbReference type="InterPro" id="IPR001478">
    <property type="entry name" value="PDZ"/>
</dbReference>
<reference evidence="4" key="1">
    <citation type="journal article" date="2010" name="Nature">
        <title>The Amphimedon queenslandica genome and the evolution of animal complexity.</title>
        <authorList>
            <person name="Srivastava M."/>
            <person name="Simakov O."/>
            <person name="Chapman J."/>
            <person name="Fahey B."/>
            <person name="Gauthier M.E."/>
            <person name="Mitros T."/>
            <person name="Richards G.S."/>
            <person name="Conaco C."/>
            <person name="Dacre M."/>
            <person name="Hellsten U."/>
            <person name="Larroux C."/>
            <person name="Putnam N.H."/>
            <person name="Stanke M."/>
            <person name="Adamska M."/>
            <person name="Darling A."/>
            <person name="Degnan S.M."/>
            <person name="Oakley T.H."/>
            <person name="Plachetzki D.C."/>
            <person name="Zhai Y."/>
            <person name="Adamski M."/>
            <person name="Calcino A."/>
            <person name="Cummins S.F."/>
            <person name="Goodstein D.M."/>
            <person name="Harris C."/>
            <person name="Jackson D.J."/>
            <person name="Leys S.P."/>
            <person name="Shu S."/>
            <person name="Woodcroft B.J."/>
            <person name="Vervoort M."/>
            <person name="Kosik K.S."/>
            <person name="Manning G."/>
            <person name="Degnan B.M."/>
            <person name="Rokhsar D.S."/>
        </authorList>
    </citation>
    <scope>NUCLEOTIDE SEQUENCE [LARGE SCALE GENOMIC DNA]</scope>
</reference>
<feature type="compositionally biased region" description="Polar residues" evidence="1">
    <location>
        <begin position="1"/>
        <end position="10"/>
    </location>
</feature>
<proteinExistence type="predicted"/>
<dbReference type="RefSeq" id="XP_011409046.2">
    <property type="nucleotide sequence ID" value="XM_011410744.2"/>
</dbReference>
<dbReference type="KEGG" id="aqu:105315962"/>
<protein>
    <recommendedName>
        <fullName evidence="2">PDZ domain-containing protein</fullName>
    </recommendedName>
</protein>
<evidence type="ECO:0000313" key="3">
    <source>
        <dbReference type="EnsemblMetazoa" id="XP_011409046.2"/>
    </source>
</evidence>
<accession>A0AAN0ITX0</accession>
<evidence type="ECO:0000256" key="1">
    <source>
        <dbReference type="SAM" id="MobiDB-lite"/>
    </source>
</evidence>
<keyword evidence="4" id="KW-1185">Reference proteome</keyword>
<feature type="region of interest" description="Disordered" evidence="1">
    <location>
        <begin position="137"/>
        <end position="163"/>
    </location>
</feature>
<dbReference type="GeneID" id="105315962"/>
<dbReference type="Gene3D" id="2.30.42.10">
    <property type="match status" value="1"/>
</dbReference>